<accession>A0A2T5LLL0</accession>
<dbReference type="GeneID" id="63817161"/>
<dbReference type="VEuPathDB" id="FungiDB:P175DRAFT_0535973"/>
<dbReference type="Proteomes" id="UP000244073">
    <property type="component" value="Unassembled WGS sequence"/>
</dbReference>
<gene>
    <name evidence="2" type="ORF">P175DRAFT_0535973</name>
</gene>
<keyword evidence="1" id="KW-1133">Transmembrane helix</keyword>
<reference evidence="2 3" key="1">
    <citation type="journal article" date="2018" name="Proc. Natl. Acad. Sci. U.S.A.">
        <title>Linking secondary metabolites to gene clusters through genome sequencing of six diverse Aspergillus species.</title>
        <authorList>
            <person name="Kaerboelling I."/>
            <person name="Vesth T.C."/>
            <person name="Frisvad J.C."/>
            <person name="Nybo J.L."/>
            <person name="Theobald S."/>
            <person name="Kuo A."/>
            <person name="Bowyer P."/>
            <person name="Matsuda Y."/>
            <person name="Mondo S."/>
            <person name="Lyhne E.K."/>
            <person name="Kogle M.E."/>
            <person name="Clum A."/>
            <person name="Lipzen A."/>
            <person name="Salamov A."/>
            <person name="Ngan C.Y."/>
            <person name="Daum C."/>
            <person name="Chiniquy J."/>
            <person name="Barry K."/>
            <person name="LaButti K."/>
            <person name="Haridas S."/>
            <person name="Simmons B.A."/>
            <person name="Magnuson J.K."/>
            <person name="Mortensen U.H."/>
            <person name="Larsen T.O."/>
            <person name="Grigoriev I.V."/>
            <person name="Baker S.E."/>
            <person name="Andersen M.R."/>
        </authorList>
    </citation>
    <scope>NUCLEOTIDE SEQUENCE [LARGE SCALE GENOMIC DNA]</scope>
    <source>
        <strain evidence="2 3">IBT 24754</strain>
    </source>
</reference>
<name>A0A2T5LLL0_9EURO</name>
<keyword evidence="1" id="KW-0472">Membrane</keyword>
<sequence>MDRDEIAPQRSMSNSTNTSSLTPLAIFAAVIVTVIDHILAESCLPNSSRLVLYPRSSVRALHPAFTLTGNARLLPWVGPDKLFGMVDFIGWV</sequence>
<dbReference type="RefSeq" id="XP_040748563.1">
    <property type="nucleotide sequence ID" value="XM_040900279.1"/>
</dbReference>
<feature type="transmembrane region" description="Helical" evidence="1">
    <location>
        <begin position="21"/>
        <end position="40"/>
    </location>
</feature>
<evidence type="ECO:0000313" key="2">
    <source>
        <dbReference type="EMBL" id="PTU17171.1"/>
    </source>
</evidence>
<protein>
    <submittedName>
        <fullName evidence="2">Uncharacterized protein</fullName>
    </submittedName>
</protein>
<comment type="caution">
    <text evidence="2">The sequence shown here is derived from an EMBL/GenBank/DDBJ whole genome shotgun (WGS) entry which is preliminary data.</text>
</comment>
<keyword evidence="1" id="KW-0812">Transmembrane</keyword>
<evidence type="ECO:0000256" key="1">
    <source>
        <dbReference type="SAM" id="Phobius"/>
    </source>
</evidence>
<dbReference type="EMBL" id="MSFN02000011">
    <property type="protein sequence ID" value="PTU17171.1"/>
    <property type="molecule type" value="Genomic_DNA"/>
</dbReference>
<organism evidence="2 3">
    <name type="scientific">Aspergillus ochraceoroseus IBT 24754</name>
    <dbReference type="NCBI Taxonomy" id="1392256"/>
    <lineage>
        <taxon>Eukaryota</taxon>
        <taxon>Fungi</taxon>
        <taxon>Dikarya</taxon>
        <taxon>Ascomycota</taxon>
        <taxon>Pezizomycotina</taxon>
        <taxon>Eurotiomycetes</taxon>
        <taxon>Eurotiomycetidae</taxon>
        <taxon>Eurotiales</taxon>
        <taxon>Aspergillaceae</taxon>
        <taxon>Aspergillus</taxon>
        <taxon>Aspergillus subgen. Nidulantes</taxon>
    </lineage>
</organism>
<proteinExistence type="predicted"/>
<evidence type="ECO:0000313" key="3">
    <source>
        <dbReference type="Proteomes" id="UP000244073"/>
    </source>
</evidence>
<dbReference type="AlphaFoldDB" id="A0A2T5LLL0"/>